<dbReference type="Pfam" id="PF04828">
    <property type="entry name" value="GFA"/>
    <property type="match status" value="1"/>
</dbReference>
<dbReference type="PROSITE" id="PS51891">
    <property type="entry name" value="CENP_V_GFA"/>
    <property type="match status" value="1"/>
</dbReference>
<dbReference type="GO" id="GO:0016846">
    <property type="term" value="F:carbon-sulfur lyase activity"/>
    <property type="evidence" value="ECO:0007669"/>
    <property type="project" value="InterPro"/>
</dbReference>
<evidence type="ECO:0000256" key="4">
    <source>
        <dbReference type="ARBA" id="ARBA00023239"/>
    </source>
</evidence>
<dbReference type="EMBL" id="JAVFHQ010000068">
    <property type="protein sequence ID" value="KAK4540369.1"/>
    <property type="molecule type" value="Genomic_DNA"/>
</dbReference>
<sequence>MPDGGCFCGKTRIKYTGDVQATALCHCLDCRKITGSTYSTNIIVPGDGFEVTSGSPKTYAKKADTGNTITSHFCGDCGSTLWRDGETFGPNKVIKVGVMDDVNAFASAKPGIELYAPERVGWVSSVSGADQLKAMPGSESVA</sequence>
<keyword evidence="4" id="KW-0456">Lyase</keyword>
<dbReference type="PANTHER" id="PTHR33337:SF30">
    <property type="entry name" value="DUF636 DOMAIN PROTEIN (AFU_ORTHOLOGUE AFUA_1G03180)"/>
    <property type="match status" value="1"/>
</dbReference>
<comment type="caution">
    <text evidence="6">The sequence shown here is derived from an EMBL/GenBank/DDBJ whole genome shotgun (WGS) entry which is preliminary data.</text>
</comment>
<evidence type="ECO:0000313" key="6">
    <source>
        <dbReference type="EMBL" id="KAK4540369.1"/>
    </source>
</evidence>
<evidence type="ECO:0000313" key="7">
    <source>
        <dbReference type="Proteomes" id="UP001324427"/>
    </source>
</evidence>
<dbReference type="PANTHER" id="PTHR33337">
    <property type="entry name" value="GFA DOMAIN-CONTAINING PROTEIN"/>
    <property type="match status" value="1"/>
</dbReference>
<keyword evidence="2" id="KW-0479">Metal-binding</keyword>
<evidence type="ECO:0000256" key="3">
    <source>
        <dbReference type="ARBA" id="ARBA00022833"/>
    </source>
</evidence>
<keyword evidence="3" id="KW-0862">Zinc</keyword>
<reference evidence="6 7" key="1">
    <citation type="submission" date="2021-11" db="EMBL/GenBank/DDBJ databases">
        <title>Black yeast isolated from Biological Soil Crust.</title>
        <authorList>
            <person name="Kurbessoian T."/>
        </authorList>
    </citation>
    <scope>NUCLEOTIDE SEQUENCE [LARGE SCALE GENOMIC DNA]</scope>
    <source>
        <strain evidence="6 7">CCFEE 5522</strain>
    </source>
</reference>
<evidence type="ECO:0000256" key="2">
    <source>
        <dbReference type="ARBA" id="ARBA00022723"/>
    </source>
</evidence>
<dbReference type="AlphaFoldDB" id="A0AAV9J5V7"/>
<comment type="similarity">
    <text evidence="1">Belongs to the Gfa family.</text>
</comment>
<feature type="domain" description="CENP-V/GFA" evidence="5">
    <location>
        <begin position="2"/>
        <end position="116"/>
    </location>
</feature>
<accession>A0AAV9J5V7</accession>
<dbReference type="GO" id="GO:0046872">
    <property type="term" value="F:metal ion binding"/>
    <property type="evidence" value="ECO:0007669"/>
    <property type="project" value="UniProtKB-KW"/>
</dbReference>
<gene>
    <name evidence="6" type="ORF">LTR36_009226</name>
</gene>
<proteinExistence type="inferred from homology"/>
<dbReference type="InterPro" id="IPR006913">
    <property type="entry name" value="CENP-V/GFA"/>
</dbReference>
<dbReference type="Proteomes" id="UP001324427">
    <property type="component" value="Unassembled WGS sequence"/>
</dbReference>
<protein>
    <recommendedName>
        <fullName evidence="5">CENP-V/GFA domain-containing protein</fullName>
    </recommendedName>
</protein>
<dbReference type="Gene3D" id="3.90.1590.10">
    <property type="entry name" value="glutathione-dependent formaldehyde- activating enzyme (gfa)"/>
    <property type="match status" value="1"/>
</dbReference>
<organism evidence="6 7">
    <name type="scientific">Oleoguttula mirabilis</name>
    <dbReference type="NCBI Taxonomy" id="1507867"/>
    <lineage>
        <taxon>Eukaryota</taxon>
        <taxon>Fungi</taxon>
        <taxon>Dikarya</taxon>
        <taxon>Ascomycota</taxon>
        <taxon>Pezizomycotina</taxon>
        <taxon>Dothideomycetes</taxon>
        <taxon>Dothideomycetidae</taxon>
        <taxon>Mycosphaerellales</taxon>
        <taxon>Teratosphaeriaceae</taxon>
        <taxon>Oleoguttula</taxon>
    </lineage>
</organism>
<evidence type="ECO:0000256" key="1">
    <source>
        <dbReference type="ARBA" id="ARBA00005495"/>
    </source>
</evidence>
<dbReference type="InterPro" id="IPR011057">
    <property type="entry name" value="Mss4-like_sf"/>
</dbReference>
<keyword evidence="7" id="KW-1185">Reference proteome</keyword>
<dbReference type="SUPFAM" id="SSF51316">
    <property type="entry name" value="Mss4-like"/>
    <property type="match status" value="1"/>
</dbReference>
<name>A0AAV9J5V7_9PEZI</name>
<evidence type="ECO:0000259" key="5">
    <source>
        <dbReference type="PROSITE" id="PS51891"/>
    </source>
</evidence>